<dbReference type="EMBL" id="CP001661">
    <property type="protein sequence ID" value="ACT17334.1"/>
    <property type="molecule type" value="Genomic_DNA"/>
</dbReference>
<dbReference type="Gene3D" id="2.40.10.220">
    <property type="entry name" value="predicted glycosyltransferase like domains"/>
    <property type="match status" value="1"/>
</dbReference>
<dbReference type="SUPFAM" id="SSF141371">
    <property type="entry name" value="PilZ domain-like"/>
    <property type="match status" value="1"/>
</dbReference>
<name>C6E3R9_GEOSM</name>
<dbReference type="OrthoDB" id="5396951at2"/>
<sequence length="128" mass="14248">MNDSRQFYRAPSSHSVELLAGESRHTGCLENISLNGALLRLDVAAPFAAGDRRLLQFQVDEEPLPPLQIACEVVHGCDRLLGVKFLGSEEEAERLLPSLMKLMSDTGQNGDEYLERIRAYLAEYCGPR</sequence>
<evidence type="ECO:0000313" key="2">
    <source>
        <dbReference type="EMBL" id="ACT17334.1"/>
    </source>
</evidence>
<accession>C6E3R9</accession>
<evidence type="ECO:0000259" key="1">
    <source>
        <dbReference type="Pfam" id="PF07238"/>
    </source>
</evidence>
<gene>
    <name evidence="2" type="ordered locus">GM21_1274</name>
</gene>
<dbReference type="Pfam" id="PF07238">
    <property type="entry name" value="PilZ"/>
    <property type="match status" value="1"/>
</dbReference>
<dbReference type="GO" id="GO:0035438">
    <property type="term" value="F:cyclic-di-GMP binding"/>
    <property type="evidence" value="ECO:0007669"/>
    <property type="project" value="InterPro"/>
</dbReference>
<dbReference type="InterPro" id="IPR009875">
    <property type="entry name" value="PilZ_domain"/>
</dbReference>
<organism evidence="2">
    <name type="scientific">Geobacter sp. (strain M21)</name>
    <dbReference type="NCBI Taxonomy" id="443144"/>
    <lineage>
        <taxon>Bacteria</taxon>
        <taxon>Pseudomonadati</taxon>
        <taxon>Thermodesulfobacteriota</taxon>
        <taxon>Desulfuromonadia</taxon>
        <taxon>Geobacterales</taxon>
        <taxon>Geobacteraceae</taxon>
        <taxon>Geobacter</taxon>
    </lineage>
</organism>
<dbReference type="AlphaFoldDB" id="C6E3R9"/>
<dbReference type="HOGENOM" id="CLU_1956454_0_0_7"/>
<reference evidence="2" key="1">
    <citation type="submission" date="2009-07" db="EMBL/GenBank/DDBJ databases">
        <title>Complete sequence of Geobacter sp. M21.</title>
        <authorList>
            <consortium name="US DOE Joint Genome Institute"/>
            <person name="Lucas S."/>
            <person name="Copeland A."/>
            <person name="Lapidus A."/>
            <person name="Glavina del Rio T."/>
            <person name="Dalin E."/>
            <person name="Tice H."/>
            <person name="Bruce D."/>
            <person name="Goodwin L."/>
            <person name="Pitluck S."/>
            <person name="Saunders E."/>
            <person name="Brettin T."/>
            <person name="Detter J.C."/>
            <person name="Han C."/>
            <person name="Larimer F."/>
            <person name="Land M."/>
            <person name="Hauser L."/>
            <person name="Kyrpides N."/>
            <person name="Ovchinnikova G."/>
            <person name="Lovley D."/>
        </authorList>
    </citation>
    <scope>NUCLEOTIDE SEQUENCE [LARGE SCALE GENOMIC DNA]</scope>
    <source>
        <strain evidence="2">M21</strain>
    </source>
</reference>
<protein>
    <submittedName>
        <fullName evidence="2">Type IV pilus assembly PilZ</fullName>
    </submittedName>
</protein>
<proteinExistence type="predicted"/>
<dbReference type="KEGG" id="gem:GM21_1274"/>
<feature type="domain" description="PilZ" evidence="1">
    <location>
        <begin position="4"/>
        <end position="96"/>
    </location>
</feature>